<accession>A0A0R2F7T3</accession>
<evidence type="ECO:0000313" key="1">
    <source>
        <dbReference type="EMBL" id="KRN21402.1"/>
    </source>
</evidence>
<protein>
    <submittedName>
        <fullName evidence="1">Uncharacterized protein</fullName>
    </submittedName>
</protein>
<dbReference type="STRING" id="1423730.FC75_GL002318"/>
<reference evidence="1 2" key="1">
    <citation type="journal article" date="2015" name="Genome Announc.">
        <title>Expanding the biotechnology potential of lactobacilli through comparative genomics of 213 strains and associated genera.</title>
        <authorList>
            <person name="Sun Z."/>
            <person name="Harris H.M."/>
            <person name="McCann A."/>
            <person name="Guo C."/>
            <person name="Argimon S."/>
            <person name="Zhang W."/>
            <person name="Yang X."/>
            <person name="Jeffery I.B."/>
            <person name="Cooney J.C."/>
            <person name="Kagawa T.F."/>
            <person name="Liu W."/>
            <person name="Song Y."/>
            <person name="Salvetti E."/>
            <person name="Wrobel A."/>
            <person name="Rasinkangas P."/>
            <person name="Parkhill J."/>
            <person name="Rea M.C."/>
            <person name="O'Sullivan O."/>
            <person name="Ritari J."/>
            <person name="Douillard F.P."/>
            <person name="Paul Ross R."/>
            <person name="Yang R."/>
            <person name="Briner A.E."/>
            <person name="Felis G.E."/>
            <person name="de Vos W.M."/>
            <person name="Barrangou R."/>
            <person name="Klaenhammer T.R."/>
            <person name="Caufield P.W."/>
            <person name="Cui Y."/>
            <person name="Zhang H."/>
            <person name="O'Toole P.W."/>
        </authorList>
    </citation>
    <scope>NUCLEOTIDE SEQUENCE [LARGE SCALE GENOMIC DNA]</scope>
    <source>
        <strain evidence="1 2">DSM 22697</strain>
    </source>
</reference>
<dbReference type="InterPro" id="IPR009057">
    <property type="entry name" value="Homeodomain-like_sf"/>
</dbReference>
<dbReference type="Gene3D" id="1.10.10.10">
    <property type="entry name" value="Winged helix-like DNA-binding domain superfamily/Winged helix DNA-binding domain"/>
    <property type="match status" value="1"/>
</dbReference>
<gene>
    <name evidence="1" type="ORF">FC75_GL002318</name>
</gene>
<comment type="caution">
    <text evidence="1">The sequence shown here is derived from an EMBL/GenBank/DDBJ whole genome shotgun (WGS) entry which is preliminary data.</text>
</comment>
<proteinExistence type="predicted"/>
<evidence type="ECO:0000313" key="2">
    <source>
        <dbReference type="Proteomes" id="UP000050865"/>
    </source>
</evidence>
<organism evidence="1 2">
    <name type="scientific">Lacticaseibacillus camelliae DSM 22697 = JCM 13995</name>
    <dbReference type="NCBI Taxonomy" id="1423730"/>
    <lineage>
        <taxon>Bacteria</taxon>
        <taxon>Bacillati</taxon>
        <taxon>Bacillota</taxon>
        <taxon>Bacilli</taxon>
        <taxon>Lactobacillales</taxon>
        <taxon>Lactobacillaceae</taxon>
        <taxon>Lacticaseibacillus</taxon>
    </lineage>
</organism>
<dbReference type="AlphaFoldDB" id="A0A0R2F7T3"/>
<dbReference type="InterPro" id="IPR036388">
    <property type="entry name" value="WH-like_DNA-bd_sf"/>
</dbReference>
<dbReference type="PATRIC" id="fig|1423730.4.peg.2407"/>
<dbReference type="Proteomes" id="UP000050865">
    <property type="component" value="Unassembled WGS sequence"/>
</dbReference>
<keyword evidence="2" id="KW-1185">Reference proteome</keyword>
<name>A0A0R2F7T3_9LACO</name>
<dbReference type="EMBL" id="AYZJ01000052">
    <property type="protein sequence ID" value="KRN21402.1"/>
    <property type="molecule type" value="Genomic_DNA"/>
</dbReference>
<sequence>MRMATVELKRYTVVNEYGEFLEDDDLLLLPGWTKDLKKTWITYSAVEAQRVANQAEGTACEIKMTPLAQEANKASHRGVPISVQKQVITLWQQGMSYRKIASLLKISKSSVGNIVNKD</sequence>
<dbReference type="SUPFAM" id="SSF46689">
    <property type="entry name" value="Homeodomain-like"/>
    <property type="match status" value="1"/>
</dbReference>